<evidence type="ECO:0000256" key="4">
    <source>
        <dbReference type="ARBA" id="ARBA00022475"/>
    </source>
</evidence>
<comment type="similarity">
    <text evidence="2">Belongs to the branched chain amino acid transporter family.</text>
</comment>
<reference evidence="10" key="1">
    <citation type="journal article" date="2021" name="PeerJ">
        <title>Extensive microbial diversity within the chicken gut microbiome revealed by metagenomics and culture.</title>
        <authorList>
            <person name="Gilroy R."/>
            <person name="Ravi A."/>
            <person name="Getino M."/>
            <person name="Pursley I."/>
            <person name="Horton D.L."/>
            <person name="Alikhan N.F."/>
            <person name="Baker D."/>
            <person name="Gharbi K."/>
            <person name="Hall N."/>
            <person name="Watson M."/>
            <person name="Adriaenssens E.M."/>
            <person name="Foster-Nyarko E."/>
            <person name="Jarju S."/>
            <person name="Secka A."/>
            <person name="Antonio M."/>
            <person name="Oren A."/>
            <person name="Chaudhuri R.R."/>
            <person name="La Ragione R."/>
            <person name="Hildebrand F."/>
            <person name="Pallen M.J."/>
        </authorList>
    </citation>
    <scope>NUCLEOTIDE SEQUENCE</scope>
    <source>
        <strain evidence="10">ChiHjej13B12-9602</strain>
    </source>
</reference>
<evidence type="ECO:0000313" key="11">
    <source>
        <dbReference type="Proteomes" id="UP000753256"/>
    </source>
</evidence>
<keyword evidence="7 9" id="KW-1133">Transmembrane helix</keyword>
<gene>
    <name evidence="10" type="primary">brnQ</name>
    <name evidence="10" type="ORF">K8V70_05055</name>
</gene>
<evidence type="ECO:0000256" key="6">
    <source>
        <dbReference type="ARBA" id="ARBA00022970"/>
    </source>
</evidence>
<dbReference type="GO" id="GO:0015188">
    <property type="term" value="F:L-isoleucine transmembrane transporter activity"/>
    <property type="evidence" value="ECO:0007669"/>
    <property type="project" value="TreeGrafter"/>
</dbReference>
<comment type="caution">
    <text evidence="10">The sequence shown here is derived from an EMBL/GenBank/DDBJ whole genome shotgun (WGS) entry which is preliminary data.</text>
</comment>
<feature type="transmembrane region" description="Helical" evidence="9">
    <location>
        <begin position="415"/>
        <end position="436"/>
    </location>
</feature>
<feature type="transmembrane region" description="Helical" evidence="9">
    <location>
        <begin position="80"/>
        <end position="101"/>
    </location>
</feature>
<dbReference type="Proteomes" id="UP000753256">
    <property type="component" value="Unassembled WGS sequence"/>
</dbReference>
<keyword evidence="8 9" id="KW-0472">Membrane</keyword>
<dbReference type="PANTHER" id="PTHR30588">
    <property type="entry name" value="BRANCHED-CHAIN AMINO ACID TRANSPORT SYSTEM 2 CARRIER PROTEIN"/>
    <property type="match status" value="1"/>
</dbReference>
<evidence type="ECO:0000313" key="10">
    <source>
        <dbReference type="EMBL" id="HJG37214.1"/>
    </source>
</evidence>
<dbReference type="GO" id="GO:0015818">
    <property type="term" value="P:isoleucine transport"/>
    <property type="evidence" value="ECO:0007669"/>
    <property type="project" value="TreeGrafter"/>
</dbReference>
<dbReference type="GO" id="GO:0015190">
    <property type="term" value="F:L-leucine transmembrane transporter activity"/>
    <property type="evidence" value="ECO:0007669"/>
    <property type="project" value="TreeGrafter"/>
</dbReference>
<dbReference type="AlphaFoldDB" id="A0A921IVZ2"/>
<evidence type="ECO:0000256" key="2">
    <source>
        <dbReference type="ARBA" id="ARBA00008540"/>
    </source>
</evidence>
<feature type="transmembrane region" description="Helical" evidence="9">
    <location>
        <begin position="12"/>
        <end position="31"/>
    </location>
</feature>
<proteinExistence type="inferred from homology"/>
<feature type="transmembrane region" description="Helical" evidence="9">
    <location>
        <begin position="153"/>
        <end position="175"/>
    </location>
</feature>
<keyword evidence="6" id="KW-0029">Amino-acid transport</keyword>
<dbReference type="InterPro" id="IPR004685">
    <property type="entry name" value="Brnchd-chn_aa_trnsp_Livcs"/>
</dbReference>
<dbReference type="Pfam" id="PF05525">
    <property type="entry name" value="Branch_AA_trans"/>
    <property type="match status" value="1"/>
</dbReference>
<protein>
    <submittedName>
        <fullName evidence="10">Branched-chain amino acid transport system II carrier protein</fullName>
    </submittedName>
</protein>
<feature type="transmembrane region" description="Helical" evidence="9">
    <location>
        <begin position="347"/>
        <end position="365"/>
    </location>
</feature>
<keyword evidence="4" id="KW-1003">Cell membrane</keyword>
<organism evidence="10 11">
    <name type="scientific">Enorma phocaeensis</name>
    <dbReference type="NCBI Taxonomy" id="1871019"/>
    <lineage>
        <taxon>Bacteria</taxon>
        <taxon>Bacillati</taxon>
        <taxon>Actinomycetota</taxon>
        <taxon>Coriobacteriia</taxon>
        <taxon>Coriobacteriales</taxon>
        <taxon>Coriobacteriaceae</taxon>
        <taxon>Enorma</taxon>
    </lineage>
</organism>
<evidence type="ECO:0000256" key="5">
    <source>
        <dbReference type="ARBA" id="ARBA00022692"/>
    </source>
</evidence>
<dbReference type="PANTHER" id="PTHR30588:SF0">
    <property type="entry name" value="BRANCHED-CHAIN AMINO ACID PERMEASE BRNQ"/>
    <property type="match status" value="1"/>
</dbReference>
<keyword evidence="3" id="KW-0813">Transport</keyword>
<dbReference type="GO" id="GO:0015820">
    <property type="term" value="P:L-leucine transport"/>
    <property type="evidence" value="ECO:0007669"/>
    <property type="project" value="TreeGrafter"/>
</dbReference>
<reference evidence="10" key="2">
    <citation type="submission" date="2021-09" db="EMBL/GenBank/DDBJ databases">
        <authorList>
            <person name="Gilroy R."/>
        </authorList>
    </citation>
    <scope>NUCLEOTIDE SEQUENCE</scope>
    <source>
        <strain evidence="10">ChiHjej13B12-9602</strain>
    </source>
</reference>
<feature type="transmembrane region" description="Helical" evidence="9">
    <location>
        <begin position="280"/>
        <end position="308"/>
    </location>
</feature>
<evidence type="ECO:0000256" key="8">
    <source>
        <dbReference type="ARBA" id="ARBA00023136"/>
    </source>
</evidence>
<evidence type="ECO:0000256" key="9">
    <source>
        <dbReference type="SAM" id="Phobius"/>
    </source>
</evidence>
<feature type="transmembrane region" description="Helical" evidence="9">
    <location>
        <begin position="320"/>
        <end position="341"/>
    </location>
</feature>
<name>A0A921IVZ2_9ACTN</name>
<dbReference type="GO" id="GO:0005886">
    <property type="term" value="C:plasma membrane"/>
    <property type="evidence" value="ECO:0007669"/>
    <property type="project" value="UniProtKB-SubCell"/>
</dbReference>
<dbReference type="EMBL" id="DYUZ01000021">
    <property type="protein sequence ID" value="HJG37214.1"/>
    <property type="molecule type" value="Genomic_DNA"/>
</dbReference>
<feature type="transmembrane region" description="Helical" evidence="9">
    <location>
        <begin position="377"/>
        <end position="395"/>
    </location>
</feature>
<keyword evidence="5 9" id="KW-0812">Transmembrane</keyword>
<dbReference type="NCBIfam" id="TIGR00796">
    <property type="entry name" value="livcs"/>
    <property type="match status" value="1"/>
</dbReference>
<feature type="transmembrane region" description="Helical" evidence="9">
    <location>
        <begin position="43"/>
        <end position="68"/>
    </location>
</feature>
<evidence type="ECO:0000256" key="7">
    <source>
        <dbReference type="ARBA" id="ARBA00022989"/>
    </source>
</evidence>
<feature type="transmembrane region" description="Helical" evidence="9">
    <location>
        <begin position="195"/>
        <end position="216"/>
    </location>
</feature>
<dbReference type="GO" id="GO:0005304">
    <property type="term" value="F:L-valine transmembrane transporter activity"/>
    <property type="evidence" value="ECO:0007669"/>
    <property type="project" value="TreeGrafter"/>
</dbReference>
<comment type="subcellular location">
    <subcellularLocation>
        <location evidence="1">Cell membrane</location>
        <topology evidence="1">Multi-pass membrane protein</topology>
    </subcellularLocation>
</comment>
<evidence type="ECO:0000256" key="1">
    <source>
        <dbReference type="ARBA" id="ARBA00004651"/>
    </source>
</evidence>
<feature type="transmembrane region" description="Helical" evidence="9">
    <location>
        <begin position="121"/>
        <end position="141"/>
    </location>
</feature>
<evidence type="ECO:0000256" key="3">
    <source>
        <dbReference type="ARBA" id="ARBA00022448"/>
    </source>
</evidence>
<accession>A0A921IVZ2</accession>
<sequence length="442" mass="45498">MTNGKRLSARASLTVGATLFSMFFGAGNLILPPLLGAQAGQDALPALIGFLVTAIGFPVLGIVTVALAGDLKHLAGRVSGWYASLFAVLVYLAIGPCLAIPRTSSTAFEMLVPLLPADAPVLAVSVTFSVVFFAVAFALALRPGKLSRVLGRISAPALIILIVLVVGSSITAPLAPAQPAVVPYTQNAAVQGFINGYQTMDLLAALCFGIVIALNVRDLGVERPSAVAFEISRAGVIAGVLMLVIYCGLGYAGVVTGALVPGAGNGAQVLTAAATGHFGTAGTVIVAAIFLIACLNVCTGLISSCASYFAETFPRVPYQVWAAVFAVFSCAVSNFGLTAIITFSVPLLNALYPPAIVLVLMGLVARQVDRVPYVWKWVVAIVAVESVLVSVRDAFAQGIWLPFDALPLADLGLSWVVPALAGVAIGIIHSVVVASASREPEE</sequence>
<feature type="transmembrane region" description="Helical" evidence="9">
    <location>
        <begin position="236"/>
        <end position="260"/>
    </location>
</feature>